<evidence type="ECO:0000259" key="7">
    <source>
        <dbReference type="PROSITE" id="PS51745"/>
    </source>
</evidence>
<dbReference type="InterPro" id="IPR000270">
    <property type="entry name" value="PB1_dom"/>
</dbReference>
<dbReference type="CDD" id="cd06407">
    <property type="entry name" value="PB1_NLP"/>
    <property type="match status" value="1"/>
</dbReference>
<dbReference type="SMART" id="SM00666">
    <property type="entry name" value="PB1"/>
    <property type="match status" value="1"/>
</dbReference>
<reference evidence="8" key="1">
    <citation type="submission" date="2021-01" db="UniProtKB">
        <authorList>
            <consortium name="EnsemblPlants"/>
        </authorList>
    </citation>
    <scope>IDENTIFICATION</scope>
</reference>
<dbReference type="Gene3D" id="3.10.20.90">
    <property type="entry name" value="Phosphatidylinositol 3-kinase Catalytic Subunit, Chain A, domain 1"/>
    <property type="match status" value="1"/>
</dbReference>
<keyword evidence="9" id="KW-1185">Reference proteome</keyword>
<dbReference type="PANTHER" id="PTHR32002">
    <property type="entry name" value="PROTEIN NLP8"/>
    <property type="match status" value="1"/>
</dbReference>
<dbReference type="Pfam" id="PF00564">
    <property type="entry name" value="PB1"/>
    <property type="match status" value="1"/>
</dbReference>
<proteinExistence type="predicted"/>
<feature type="region of interest" description="Disordered" evidence="5">
    <location>
        <begin position="594"/>
        <end position="623"/>
    </location>
</feature>
<dbReference type="InterPro" id="IPR055081">
    <property type="entry name" value="NLP1-9_GAF"/>
</dbReference>
<keyword evidence="2" id="KW-0238">DNA-binding</keyword>
<dbReference type="SUPFAM" id="SSF54277">
    <property type="entry name" value="CAD &amp; PB1 domains"/>
    <property type="match status" value="1"/>
</dbReference>
<dbReference type="AlphaFoldDB" id="A0A7N0U5F2"/>
<keyword evidence="3" id="KW-0804">Transcription</keyword>
<dbReference type="InterPro" id="IPR003035">
    <property type="entry name" value="RWP-RK_dom"/>
</dbReference>
<dbReference type="Gramene" id="Kaladp0055s0108.1.v1.1">
    <property type="protein sequence ID" value="Kaladp0055s0108.1.v1.1"/>
    <property type="gene ID" value="Kaladp0055s0108.v1.1"/>
</dbReference>
<organism evidence="8 9">
    <name type="scientific">Kalanchoe fedtschenkoi</name>
    <name type="common">Lavender scallops</name>
    <name type="synonym">South American air plant</name>
    <dbReference type="NCBI Taxonomy" id="63787"/>
    <lineage>
        <taxon>Eukaryota</taxon>
        <taxon>Viridiplantae</taxon>
        <taxon>Streptophyta</taxon>
        <taxon>Embryophyta</taxon>
        <taxon>Tracheophyta</taxon>
        <taxon>Spermatophyta</taxon>
        <taxon>Magnoliopsida</taxon>
        <taxon>eudicotyledons</taxon>
        <taxon>Gunneridae</taxon>
        <taxon>Pentapetalae</taxon>
        <taxon>Saxifragales</taxon>
        <taxon>Crassulaceae</taxon>
        <taxon>Kalanchoe</taxon>
    </lineage>
</organism>
<dbReference type="Pfam" id="PF22922">
    <property type="entry name" value="GAF_NLP"/>
    <property type="match status" value="2"/>
</dbReference>
<dbReference type="GO" id="GO:0003677">
    <property type="term" value="F:DNA binding"/>
    <property type="evidence" value="ECO:0007669"/>
    <property type="project" value="UniProtKB-KW"/>
</dbReference>
<keyword evidence="1" id="KW-0805">Transcription regulation</keyword>
<dbReference type="PANTHER" id="PTHR32002:SF46">
    <property type="entry name" value="PROTEIN NLP2"/>
    <property type="match status" value="1"/>
</dbReference>
<evidence type="ECO:0000256" key="1">
    <source>
        <dbReference type="ARBA" id="ARBA00023015"/>
    </source>
</evidence>
<sequence length="963" mass="105850">MDDDAATPNTILPAISMDSDFMNELLLEGCWVETADGDEHNSSLSPPTTSVPLANSSSSLPDFEAPGNCKDSVPDKDTPKELTETSVPPRKRALRYSQVADPAGTETQDWGTIQKLTSSGKSESYSLDTSEANKRIWIGPKTNVGTFPSVQERLMSAIKYLSESTRDRNILIQIWVPVKSGNKHVLTTNDQPYSYDPNSLSLAQYRNVSKNYQFPAEENSRQSAGMPGRVFLGQMPEWTPDVRCFRQEEYPRIAFAQQLNVQGSLALPIFEQGSGSCLGVVEIVTTCQKINYRPELETVCRALEAFQLRSSEITGLQNSKILNDSYVAASPQINEFLTYTCKAHNLPLAQTWAPCMQHRKGTGENVTQCMSTVDDAYYVGEQNFIGFHEACCEQHLLGDQGIVGKAFTANQLCFAPDITTYSKADYPLSHHAILFGLCAAVAVRVRSIFTGSADFVLEFFLPVSCRSFEDQQQIIGSLLNILRTCQSLFTVTDKDLHGDSSALPETVHESFNDNATSKSDANPLKKASQECSFWIANTKGGQYKGKGISISPDKAKEEPHEEFKLTTSWDDTEDESQLVFEDFDLLQQGSKEAEAGGGVSSFRGDHHHPSGSRKSSGKRRTKAEKTVSLQILQQYFAGSLKDAARSLGVCPTTLKRICRQHGISRWPSRKIKKVGHSLMKLQLVMDSVQGADGSIQISSFYSKFPELGSPNVSGTSSHSVAKLSDRLIQLNHQQEEASMNPNDDSAHINPQLETGFLSPAGTTSKSPSSSCSQKSTSSLCYSTGAKQGPLMLNPLSSVDALFGESSDNVTKQTCSDAELLQASNQDETKLLGRSQSHKSLPEQPPTEMLPPWPNTTGRVLRDNGAFRLKVSFGEVKVRFSLQHAWAFTDLQGEIAKRFNIDDISKLHLKYLDDDCEWVLLTCDADLEECLDVHKATQSHTIKLCVLHAPHTNLGTSFGSSGLS</sequence>
<evidence type="ECO:0000256" key="2">
    <source>
        <dbReference type="ARBA" id="ARBA00023125"/>
    </source>
</evidence>
<feature type="region of interest" description="Disordered" evidence="5">
    <location>
        <begin position="832"/>
        <end position="855"/>
    </location>
</feature>
<feature type="domain" description="RWP-RK" evidence="6">
    <location>
        <begin position="613"/>
        <end position="694"/>
    </location>
</feature>
<dbReference type="GO" id="GO:0003700">
    <property type="term" value="F:DNA-binding transcription factor activity"/>
    <property type="evidence" value="ECO:0007669"/>
    <property type="project" value="InterPro"/>
</dbReference>
<dbReference type="PROSITE" id="PS51519">
    <property type="entry name" value="RWP_RK"/>
    <property type="match status" value="1"/>
</dbReference>
<feature type="compositionally biased region" description="Low complexity" evidence="5">
    <location>
        <begin position="42"/>
        <end position="53"/>
    </location>
</feature>
<dbReference type="InterPro" id="IPR045012">
    <property type="entry name" value="NLP"/>
</dbReference>
<feature type="compositionally biased region" description="Basic and acidic residues" evidence="5">
    <location>
        <begin position="553"/>
        <end position="564"/>
    </location>
</feature>
<feature type="region of interest" description="Disordered" evidence="5">
    <location>
        <begin position="735"/>
        <end position="778"/>
    </location>
</feature>
<dbReference type="InterPro" id="IPR034891">
    <property type="entry name" value="PB1_NLP"/>
</dbReference>
<feature type="compositionally biased region" description="Low complexity" evidence="5">
    <location>
        <begin position="758"/>
        <end position="778"/>
    </location>
</feature>
<feature type="compositionally biased region" description="Basic residues" evidence="5">
    <location>
        <begin position="609"/>
        <end position="622"/>
    </location>
</feature>
<evidence type="ECO:0000256" key="5">
    <source>
        <dbReference type="SAM" id="MobiDB-lite"/>
    </source>
</evidence>
<keyword evidence="4" id="KW-0539">Nucleus</keyword>
<feature type="region of interest" description="Disordered" evidence="5">
    <location>
        <begin position="546"/>
        <end position="566"/>
    </location>
</feature>
<feature type="region of interest" description="Disordered" evidence="5">
    <location>
        <begin position="37"/>
        <end position="95"/>
    </location>
</feature>
<evidence type="ECO:0000256" key="3">
    <source>
        <dbReference type="ARBA" id="ARBA00023163"/>
    </source>
</evidence>
<protein>
    <submittedName>
        <fullName evidence="8">Uncharacterized protein</fullName>
    </submittedName>
</protein>
<evidence type="ECO:0000256" key="4">
    <source>
        <dbReference type="ARBA" id="ARBA00023242"/>
    </source>
</evidence>
<dbReference type="Pfam" id="PF02042">
    <property type="entry name" value="RWP-RK"/>
    <property type="match status" value="1"/>
</dbReference>
<name>A0A7N0U5F2_KALFE</name>
<evidence type="ECO:0000259" key="6">
    <source>
        <dbReference type="PROSITE" id="PS51519"/>
    </source>
</evidence>
<dbReference type="InterPro" id="IPR053793">
    <property type="entry name" value="PB1-like"/>
</dbReference>
<feature type="compositionally biased region" description="Pro residues" evidence="5">
    <location>
        <begin position="842"/>
        <end position="853"/>
    </location>
</feature>
<feature type="domain" description="PB1" evidence="7">
    <location>
        <begin position="865"/>
        <end position="948"/>
    </location>
</feature>
<accession>A0A7N0U5F2</accession>
<feature type="compositionally biased region" description="Basic and acidic residues" evidence="5">
    <location>
        <begin position="72"/>
        <end position="83"/>
    </location>
</feature>
<evidence type="ECO:0000313" key="9">
    <source>
        <dbReference type="Proteomes" id="UP000594263"/>
    </source>
</evidence>
<evidence type="ECO:0000313" key="8">
    <source>
        <dbReference type="EnsemblPlants" id="Kaladp0055s0108.1.v1.1"/>
    </source>
</evidence>
<dbReference type="PROSITE" id="PS51745">
    <property type="entry name" value="PB1"/>
    <property type="match status" value="1"/>
</dbReference>
<dbReference type="EnsemblPlants" id="Kaladp0055s0108.1.v1.1">
    <property type="protein sequence ID" value="Kaladp0055s0108.1.v1.1"/>
    <property type="gene ID" value="Kaladp0055s0108.v1.1"/>
</dbReference>
<dbReference type="OMA" id="FFRSDEC"/>
<dbReference type="Proteomes" id="UP000594263">
    <property type="component" value="Unplaced"/>
</dbReference>